<organism evidence="1 2">
    <name type="scientific">Periconia digitata</name>
    <dbReference type="NCBI Taxonomy" id="1303443"/>
    <lineage>
        <taxon>Eukaryota</taxon>
        <taxon>Fungi</taxon>
        <taxon>Dikarya</taxon>
        <taxon>Ascomycota</taxon>
        <taxon>Pezizomycotina</taxon>
        <taxon>Dothideomycetes</taxon>
        <taxon>Pleosporomycetidae</taxon>
        <taxon>Pleosporales</taxon>
        <taxon>Massarineae</taxon>
        <taxon>Periconiaceae</taxon>
        <taxon>Periconia</taxon>
    </lineage>
</organism>
<proteinExistence type="predicted"/>
<keyword evidence="2" id="KW-1185">Reference proteome</keyword>
<dbReference type="Proteomes" id="UP001152607">
    <property type="component" value="Unassembled WGS sequence"/>
</dbReference>
<sequence>MPPRERVSLSMVNECRRFYLSYEVAANTWLHFLLLAFNCSVARPWFKSIHVGSAGVCLGRHTSKINFHLLVLC</sequence>
<accession>A0A9W4UFJ4</accession>
<gene>
    <name evidence="1" type="ORF">PDIGIT_LOCUS7131</name>
</gene>
<dbReference type="EMBL" id="CAOQHR010000004">
    <property type="protein sequence ID" value="CAI6334077.1"/>
    <property type="molecule type" value="Genomic_DNA"/>
</dbReference>
<dbReference type="AlphaFoldDB" id="A0A9W4UFJ4"/>
<protein>
    <submittedName>
        <fullName evidence="1">Uncharacterized protein</fullName>
    </submittedName>
</protein>
<evidence type="ECO:0000313" key="1">
    <source>
        <dbReference type="EMBL" id="CAI6334077.1"/>
    </source>
</evidence>
<name>A0A9W4UFJ4_9PLEO</name>
<evidence type="ECO:0000313" key="2">
    <source>
        <dbReference type="Proteomes" id="UP001152607"/>
    </source>
</evidence>
<comment type="caution">
    <text evidence="1">The sequence shown here is derived from an EMBL/GenBank/DDBJ whole genome shotgun (WGS) entry which is preliminary data.</text>
</comment>
<reference evidence="1" key="1">
    <citation type="submission" date="2023-01" db="EMBL/GenBank/DDBJ databases">
        <authorList>
            <person name="Van Ghelder C."/>
            <person name="Rancurel C."/>
        </authorList>
    </citation>
    <scope>NUCLEOTIDE SEQUENCE</scope>
    <source>
        <strain evidence="1">CNCM I-4278</strain>
    </source>
</reference>